<feature type="domain" description="Alpha-L-rhamnosidase six-hairpin glycosidase" evidence="7">
    <location>
        <begin position="468"/>
        <end position="795"/>
    </location>
</feature>
<evidence type="ECO:0000259" key="5">
    <source>
        <dbReference type="Pfam" id="PF05592"/>
    </source>
</evidence>
<evidence type="ECO:0000256" key="4">
    <source>
        <dbReference type="SAM" id="SignalP"/>
    </source>
</evidence>
<dbReference type="InterPro" id="IPR008928">
    <property type="entry name" value="6-hairpin_glycosidase_sf"/>
</dbReference>
<dbReference type="Gene3D" id="2.60.120.260">
    <property type="entry name" value="Galactose-binding domain-like"/>
    <property type="match status" value="2"/>
</dbReference>
<dbReference type="GO" id="GO:0030596">
    <property type="term" value="F:alpha-L-rhamnosidase activity"/>
    <property type="evidence" value="ECO:0007669"/>
    <property type="project" value="UniProtKB-EC"/>
</dbReference>
<comment type="catalytic activity">
    <reaction evidence="1">
        <text>Hydrolysis of terminal non-reducing alpha-L-rhamnose residues in alpha-L-rhamnosides.</text>
        <dbReference type="EC" id="3.2.1.40"/>
    </reaction>
</comment>
<dbReference type="Proteomes" id="UP000033121">
    <property type="component" value="Unassembled WGS sequence"/>
</dbReference>
<dbReference type="InterPro" id="IPR013737">
    <property type="entry name" value="Bac_rhamnosid_N"/>
</dbReference>
<dbReference type="Gene3D" id="2.60.420.10">
    <property type="entry name" value="Maltose phosphorylase, domain 3"/>
    <property type="match status" value="1"/>
</dbReference>
<protein>
    <recommendedName>
        <fullName evidence="2">alpha-L-rhamnosidase</fullName>
        <ecNumber evidence="2">3.2.1.40</ecNumber>
    </recommendedName>
</protein>
<evidence type="ECO:0000259" key="6">
    <source>
        <dbReference type="Pfam" id="PF08531"/>
    </source>
</evidence>
<dbReference type="InterPro" id="IPR035396">
    <property type="entry name" value="Bac_rhamnosid6H"/>
</dbReference>
<dbReference type="STRING" id="1220578.FPE01S_01_06100"/>
<dbReference type="SUPFAM" id="SSF48208">
    <property type="entry name" value="Six-hairpin glycosidases"/>
    <property type="match status" value="1"/>
</dbReference>
<dbReference type="PANTHER" id="PTHR33307:SF6">
    <property type="entry name" value="ALPHA-RHAMNOSIDASE (EUROFUNG)-RELATED"/>
    <property type="match status" value="1"/>
</dbReference>
<dbReference type="AlphaFoldDB" id="A0A0E9MVZ7"/>
<dbReference type="PIRSF" id="PIRSF010631">
    <property type="entry name" value="A-rhamnsds"/>
    <property type="match status" value="1"/>
</dbReference>
<dbReference type="PANTHER" id="PTHR33307">
    <property type="entry name" value="ALPHA-RHAMNOSIDASE (EUROFUNG)"/>
    <property type="match status" value="1"/>
</dbReference>
<dbReference type="Pfam" id="PF25788">
    <property type="entry name" value="Ig_Rha78A_N"/>
    <property type="match status" value="1"/>
</dbReference>
<keyword evidence="10" id="KW-1185">Reference proteome</keyword>
<keyword evidence="4" id="KW-0732">Signal</keyword>
<evidence type="ECO:0000256" key="2">
    <source>
        <dbReference type="ARBA" id="ARBA00012652"/>
    </source>
</evidence>
<comment type="caution">
    <text evidence="9">The sequence shown here is derived from an EMBL/GenBank/DDBJ whole genome shotgun (WGS) entry which is preliminary data.</text>
</comment>
<dbReference type="EC" id="3.2.1.40" evidence="2"/>
<reference evidence="9 10" key="1">
    <citation type="submission" date="2015-04" db="EMBL/GenBank/DDBJ databases">
        <title>Whole genome shotgun sequence of Flavihumibacter petaseus NBRC 106054.</title>
        <authorList>
            <person name="Miyazawa S."/>
            <person name="Hosoyama A."/>
            <person name="Hashimoto M."/>
            <person name="Noguchi M."/>
            <person name="Tsuchikane K."/>
            <person name="Ohji S."/>
            <person name="Yamazoe A."/>
            <person name="Ichikawa N."/>
            <person name="Kimura A."/>
            <person name="Fujita N."/>
        </authorList>
    </citation>
    <scope>NUCLEOTIDE SEQUENCE [LARGE SCALE GENOMIC DNA]</scope>
    <source>
        <strain evidence="9 10">NBRC 106054</strain>
    </source>
</reference>
<evidence type="ECO:0000313" key="10">
    <source>
        <dbReference type="Proteomes" id="UP000033121"/>
    </source>
</evidence>
<dbReference type="InterPro" id="IPR036116">
    <property type="entry name" value="FN3_sf"/>
</dbReference>
<dbReference type="OrthoDB" id="9766741at2"/>
<dbReference type="Gene3D" id="2.60.40.10">
    <property type="entry name" value="Immunoglobulins"/>
    <property type="match status" value="1"/>
</dbReference>
<sequence>MEQIKILLLLLLAGFTADAQSFLRATALTCEQQSQPMGLSTARPELRWRLRDSLINQQQTAFEILVADNIQLLSKGEGNYWKTKVTTGKNGVMYSGKPLRPHQQYYWKVLVYDKNGNAGSWSEPSSFYTAYLEDSTWKASWIDDGKPLPAIDSLYYAEDRMPVLRNVFTPKGAIKSAHLYVASPGYYIAELNNQRVGDHWLDPGFSTFAKQVYYTVYDVGAQLKKGKNELRLSLGNGWWNPAPFRLFGRWDLRDYQQHGRPCVKAELHITYRDGTTAVIASGPDWQAAAGPVVHNNVYLGETHDARLPTDQWKPVAVAKGPSGELTPQSYPPVKIGEVLHPTRVWRVAGDTFMVDMGRNFAGVARIKVKGPRSTRVKMRFGEDLFSDGRLNVMTTAATQIKKGGIPAGAGAPETAWQEDQYVLSGKGTEVWAPSFTFHGYRYVEITGWPGTPRKEDIEGLRLHAALPQNGSFSCSNDLFNRIHEAVQWTFLSNVFSVQSDCPGREKMGYGADIVVTAPSYLYNYDMSGFYKKAVQDFANEQRPLGGITEIAPFTGIADRGYGDDSGPLGWQLAFPFLQDQLFEFYGDTSLLVKHFAALKRQISFLESKAEQHLFYWDISDHEALDTKPEAFSASLFYLHHVRLAAKFAKLIGNAEQQERFEKLAASIQLAIVGRYYVQGTGRFDNATQTAQAMALWYGISPEPEKSLQVLQQELERHHWHVATGIFGTWMLFDVLRQYNKVDWAYRVANQQDFPGWGYMFSKGATTLWETWAFSETVHSRNHPMFGSIEEWFYRSLAGINAIEPGFRKVRIAPQFPDGLEWVKASYDAVNGRIRSEWKKTHNTVELLVEVPPGTTGTVCLPVPETAAVTVNGAPFTGGNYQDGCRQYAIGSGISRIQASW</sequence>
<accession>A0A0E9MVZ7</accession>
<feature type="domain" description="Bacterial alpha-L-rhamnosidase N-terminal" evidence="6">
    <location>
        <begin position="173"/>
        <end position="335"/>
    </location>
</feature>
<feature type="domain" description="Alpha-L-rhamnosidase concanavalin-like" evidence="5">
    <location>
        <begin position="347"/>
        <end position="463"/>
    </location>
</feature>
<gene>
    <name evidence="9" type="ORF">FPE01S_01_06100</name>
</gene>
<dbReference type="GO" id="GO:0005975">
    <property type="term" value="P:carbohydrate metabolic process"/>
    <property type="evidence" value="ECO:0007669"/>
    <property type="project" value="InterPro"/>
</dbReference>
<evidence type="ECO:0000259" key="7">
    <source>
        <dbReference type="Pfam" id="PF17389"/>
    </source>
</evidence>
<keyword evidence="9" id="KW-0326">Glycosidase</keyword>
<feature type="chain" id="PRO_5002430158" description="alpha-L-rhamnosidase" evidence="4">
    <location>
        <begin position="20"/>
        <end position="900"/>
    </location>
</feature>
<evidence type="ECO:0000256" key="3">
    <source>
        <dbReference type="ARBA" id="ARBA00022801"/>
    </source>
</evidence>
<dbReference type="InterPro" id="IPR013783">
    <property type="entry name" value="Ig-like_fold"/>
</dbReference>
<keyword evidence="3" id="KW-0378">Hydrolase</keyword>
<dbReference type="RefSeq" id="WP_052955473.1">
    <property type="nucleotide sequence ID" value="NZ_BBWV01000001.1"/>
</dbReference>
<dbReference type="SUPFAM" id="SSF49265">
    <property type="entry name" value="Fibronectin type III"/>
    <property type="match status" value="1"/>
</dbReference>
<dbReference type="Pfam" id="PF17390">
    <property type="entry name" value="Bac_rhamnosid_C"/>
    <property type="match status" value="1"/>
</dbReference>
<dbReference type="EMBL" id="BBWV01000001">
    <property type="protein sequence ID" value="GAO41596.1"/>
    <property type="molecule type" value="Genomic_DNA"/>
</dbReference>
<organism evidence="9 10">
    <name type="scientific">Flavihumibacter petaseus NBRC 106054</name>
    <dbReference type="NCBI Taxonomy" id="1220578"/>
    <lineage>
        <taxon>Bacteria</taxon>
        <taxon>Pseudomonadati</taxon>
        <taxon>Bacteroidota</taxon>
        <taxon>Chitinophagia</taxon>
        <taxon>Chitinophagales</taxon>
        <taxon>Chitinophagaceae</taxon>
        <taxon>Flavihumibacter</taxon>
    </lineage>
</organism>
<evidence type="ECO:0000256" key="1">
    <source>
        <dbReference type="ARBA" id="ARBA00001445"/>
    </source>
</evidence>
<dbReference type="Pfam" id="PF05592">
    <property type="entry name" value="Bac_rhamnosid"/>
    <property type="match status" value="1"/>
</dbReference>
<dbReference type="InterPro" id="IPR016007">
    <property type="entry name" value="Alpha_rhamnosid"/>
</dbReference>
<proteinExistence type="predicted"/>
<dbReference type="InterPro" id="IPR012341">
    <property type="entry name" value="6hp_glycosidase-like_sf"/>
</dbReference>
<dbReference type="Pfam" id="PF08531">
    <property type="entry name" value="Bac_rhamnosid_N"/>
    <property type="match status" value="1"/>
</dbReference>
<dbReference type="Gene3D" id="1.50.10.10">
    <property type="match status" value="1"/>
</dbReference>
<evidence type="ECO:0000259" key="8">
    <source>
        <dbReference type="Pfam" id="PF17390"/>
    </source>
</evidence>
<feature type="domain" description="Alpha-L-rhamnosidase C-terminal" evidence="8">
    <location>
        <begin position="798"/>
        <end position="869"/>
    </location>
</feature>
<dbReference type="Pfam" id="PF17389">
    <property type="entry name" value="Bac_rhamnosid6H"/>
    <property type="match status" value="1"/>
</dbReference>
<evidence type="ECO:0000313" key="9">
    <source>
        <dbReference type="EMBL" id="GAO41596.1"/>
    </source>
</evidence>
<feature type="signal peptide" evidence="4">
    <location>
        <begin position="1"/>
        <end position="19"/>
    </location>
</feature>
<dbReference type="InterPro" id="IPR008902">
    <property type="entry name" value="Rhamnosid_concanavalin"/>
</dbReference>
<dbReference type="InterPro" id="IPR035398">
    <property type="entry name" value="Bac_rhamnosid_C"/>
</dbReference>
<name>A0A0E9MVZ7_9BACT</name>